<evidence type="ECO:0000313" key="1">
    <source>
        <dbReference type="EMBL" id="EYB84129.1"/>
    </source>
</evidence>
<gene>
    <name evidence="1" type="primary">Acey_s0322.g2430</name>
    <name evidence="1" type="ORF">Y032_0322g2430</name>
</gene>
<protein>
    <submittedName>
        <fullName evidence="1">Uncharacterized protein</fullName>
    </submittedName>
</protein>
<dbReference type="AlphaFoldDB" id="A0A016S1L7"/>
<name>A0A016S1L7_9BILA</name>
<proteinExistence type="predicted"/>
<comment type="caution">
    <text evidence="1">The sequence shown here is derived from an EMBL/GenBank/DDBJ whole genome shotgun (WGS) entry which is preliminary data.</text>
</comment>
<evidence type="ECO:0000313" key="2">
    <source>
        <dbReference type="Proteomes" id="UP000024635"/>
    </source>
</evidence>
<dbReference type="EMBL" id="JARK01001658">
    <property type="protein sequence ID" value="EYB84129.1"/>
    <property type="molecule type" value="Genomic_DNA"/>
</dbReference>
<reference evidence="2" key="1">
    <citation type="journal article" date="2015" name="Nat. Genet.">
        <title>The genome and transcriptome of the zoonotic hookworm Ancylostoma ceylanicum identify infection-specific gene families.</title>
        <authorList>
            <person name="Schwarz E.M."/>
            <person name="Hu Y."/>
            <person name="Antoshechkin I."/>
            <person name="Miller M.M."/>
            <person name="Sternberg P.W."/>
            <person name="Aroian R.V."/>
        </authorList>
    </citation>
    <scope>NUCLEOTIDE SEQUENCE</scope>
    <source>
        <strain evidence="2">HY135</strain>
    </source>
</reference>
<keyword evidence="2" id="KW-1185">Reference proteome</keyword>
<organism evidence="1 2">
    <name type="scientific">Ancylostoma ceylanicum</name>
    <dbReference type="NCBI Taxonomy" id="53326"/>
    <lineage>
        <taxon>Eukaryota</taxon>
        <taxon>Metazoa</taxon>
        <taxon>Ecdysozoa</taxon>
        <taxon>Nematoda</taxon>
        <taxon>Chromadorea</taxon>
        <taxon>Rhabditida</taxon>
        <taxon>Rhabditina</taxon>
        <taxon>Rhabditomorpha</taxon>
        <taxon>Strongyloidea</taxon>
        <taxon>Ancylostomatidae</taxon>
        <taxon>Ancylostomatinae</taxon>
        <taxon>Ancylostoma</taxon>
    </lineage>
</organism>
<sequence length="80" mass="9175">MPIGVPQYAEHEYDNRFARSYRFIDFIDFFSIFVRKQERACLLGFSNALSTNMATILGEGIDLLILSISSTYARGRVRTC</sequence>
<dbReference type="Proteomes" id="UP000024635">
    <property type="component" value="Unassembled WGS sequence"/>
</dbReference>
<accession>A0A016S1L7</accession>